<dbReference type="EMBL" id="CP001814">
    <property type="protein sequence ID" value="ACZ91320.1"/>
    <property type="molecule type" value="Genomic_DNA"/>
</dbReference>
<dbReference type="HOGENOM" id="CLU_2977448_0_0_11"/>
<keyword evidence="2" id="KW-1185">Reference proteome</keyword>
<dbReference type="Proteomes" id="UP000002029">
    <property type="component" value="Chromosome"/>
</dbReference>
<dbReference type="KEGG" id="sro:Sros_8678"/>
<accession>D2B486</accession>
<reference evidence="1 2" key="1">
    <citation type="journal article" date="2010" name="Stand. Genomic Sci.">
        <title>Complete genome sequence of Streptosporangium roseum type strain (NI 9100).</title>
        <authorList>
            <person name="Nolan M."/>
            <person name="Sikorski J."/>
            <person name="Jando M."/>
            <person name="Lucas S."/>
            <person name="Lapidus A."/>
            <person name="Glavina Del Rio T."/>
            <person name="Chen F."/>
            <person name="Tice H."/>
            <person name="Pitluck S."/>
            <person name="Cheng J.F."/>
            <person name="Chertkov O."/>
            <person name="Sims D."/>
            <person name="Meincke L."/>
            <person name="Brettin T."/>
            <person name="Han C."/>
            <person name="Detter J.C."/>
            <person name="Bruce D."/>
            <person name="Goodwin L."/>
            <person name="Land M."/>
            <person name="Hauser L."/>
            <person name="Chang Y.J."/>
            <person name="Jeffries C.D."/>
            <person name="Ivanova N."/>
            <person name="Mavromatis K."/>
            <person name="Mikhailova N."/>
            <person name="Chen A."/>
            <person name="Palaniappan K."/>
            <person name="Chain P."/>
            <person name="Rohde M."/>
            <person name="Goker M."/>
            <person name="Bristow J."/>
            <person name="Eisen J.A."/>
            <person name="Markowitz V."/>
            <person name="Hugenholtz P."/>
            <person name="Kyrpides N.C."/>
            <person name="Klenk H.P."/>
        </authorList>
    </citation>
    <scope>NUCLEOTIDE SEQUENCE [LARGE SCALE GENOMIC DNA]</scope>
    <source>
        <strain evidence="2">ATCC 12428 / DSM 43021 / JCM 3005 / NI 9100</strain>
    </source>
</reference>
<evidence type="ECO:0000313" key="1">
    <source>
        <dbReference type="EMBL" id="ACZ91320.1"/>
    </source>
</evidence>
<protein>
    <submittedName>
        <fullName evidence="1">Uncharacterized protein</fullName>
    </submittedName>
</protein>
<evidence type="ECO:0000313" key="2">
    <source>
        <dbReference type="Proteomes" id="UP000002029"/>
    </source>
</evidence>
<organism evidence="1 2">
    <name type="scientific">Streptosporangium roseum (strain ATCC 12428 / DSM 43021 / JCM 3005 / KCTC 9067 / NCIMB 10171 / NRRL 2505 / NI 9100)</name>
    <dbReference type="NCBI Taxonomy" id="479432"/>
    <lineage>
        <taxon>Bacteria</taxon>
        <taxon>Bacillati</taxon>
        <taxon>Actinomycetota</taxon>
        <taxon>Actinomycetes</taxon>
        <taxon>Streptosporangiales</taxon>
        <taxon>Streptosporangiaceae</taxon>
        <taxon>Streptosporangium</taxon>
    </lineage>
</organism>
<sequence length="58" mass="6184">MRHAIAGVVGIVLREDVSSTSMSGRFVRRLAARSIAAAPEMKMVDAAINRTQNAVTVT</sequence>
<gene>
    <name evidence="1" type="ordered locus">Sros_8678</name>
</gene>
<name>D2B486_STRRD</name>
<dbReference type="AlphaFoldDB" id="D2B486"/>
<proteinExistence type="predicted"/>